<dbReference type="SUPFAM" id="SSF48403">
    <property type="entry name" value="Ankyrin repeat"/>
    <property type="match status" value="1"/>
</dbReference>
<comment type="caution">
    <text evidence="4">The sequence shown here is derived from an EMBL/GenBank/DDBJ whole genome shotgun (WGS) entry which is preliminary data.</text>
</comment>
<protein>
    <submittedName>
        <fullName evidence="4">Uncharacterized protein</fullName>
    </submittedName>
</protein>
<organism evidence="4 5">
    <name type="scientific">Talaromyces atroroseus</name>
    <dbReference type="NCBI Taxonomy" id="1441469"/>
    <lineage>
        <taxon>Eukaryota</taxon>
        <taxon>Fungi</taxon>
        <taxon>Dikarya</taxon>
        <taxon>Ascomycota</taxon>
        <taxon>Pezizomycotina</taxon>
        <taxon>Eurotiomycetes</taxon>
        <taxon>Eurotiomycetidae</taxon>
        <taxon>Eurotiales</taxon>
        <taxon>Trichocomaceae</taxon>
        <taxon>Talaromyces</taxon>
        <taxon>Talaromyces sect. Trachyspermi</taxon>
    </lineage>
</organism>
<dbReference type="InterPro" id="IPR002110">
    <property type="entry name" value="Ankyrin_rpt"/>
</dbReference>
<proteinExistence type="predicted"/>
<dbReference type="Proteomes" id="UP000214365">
    <property type="component" value="Unassembled WGS sequence"/>
</dbReference>
<evidence type="ECO:0000313" key="4">
    <source>
        <dbReference type="EMBL" id="OKL55778.1"/>
    </source>
</evidence>
<feature type="repeat" description="ANK" evidence="3">
    <location>
        <begin position="45"/>
        <end position="77"/>
    </location>
</feature>
<dbReference type="Gene3D" id="1.25.40.20">
    <property type="entry name" value="Ankyrin repeat-containing domain"/>
    <property type="match status" value="2"/>
</dbReference>
<accession>A0A225AFP2</accession>
<dbReference type="Pfam" id="PF00023">
    <property type="entry name" value="Ank"/>
    <property type="match status" value="1"/>
</dbReference>
<dbReference type="RefSeq" id="XP_020115899.1">
    <property type="nucleotide sequence ID" value="XM_020263945.1"/>
</dbReference>
<dbReference type="InterPro" id="IPR036770">
    <property type="entry name" value="Ankyrin_rpt-contain_sf"/>
</dbReference>
<evidence type="ECO:0000256" key="2">
    <source>
        <dbReference type="ARBA" id="ARBA00023043"/>
    </source>
</evidence>
<reference evidence="4 5" key="1">
    <citation type="submission" date="2015-06" db="EMBL/GenBank/DDBJ databases">
        <title>Talaromyces atroroseus IBT 11181 draft genome.</title>
        <authorList>
            <person name="Rasmussen K.B."/>
            <person name="Rasmussen S."/>
            <person name="Petersen B."/>
            <person name="Sicheritz-Ponten T."/>
            <person name="Mortensen U.H."/>
            <person name="Thrane U."/>
        </authorList>
    </citation>
    <scope>NUCLEOTIDE SEQUENCE [LARGE SCALE GENOMIC DNA]</scope>
    <source>
        <strain evidence="4 5">IBT 11181</strain>
    </source>
</reference>
<dbReference type="PANTHER" id="PTHR24201">
    <property type="entry name" value="ANK_REP_REGION DOMAIN-CONTAINING PROTEIN"/>
    <property type="match status" value="1"/>
</dbReference>
<dbReference type="GeneID" id="31008652"/>
<evidence type="ECO:0000313" key="5">
    <source>
        <dbReference type="Proteomes" id="UP000214365"/>
    </source>
</evidence>
<keyword evidence="5" id="KW-1185">Reference proteome</keyword>
<dbReference type="AlphaFoldDB" id="A0A225AFP2"/>
<sequence>MFDDPDRMNDFQFSQLHKRVLKLDGHHSNPMNIDSHCEIDYMDAFGRTPLYWAIERGDLAAVLTLLGAGAGPNIPTPRAGWTSMHFVARSHTTPLSRALRHGDGAAKIKALIAGGADPNLQYDETRWTASHLAMFLGRTECVRDLLESGADFSLKTVMGSNVVHFAARYGDLEMVQLLREFESILGKALTECPRDTLHDLQDFRRERYISAITDTWWSVWSDLIRKETLEQSINYGAVAEPQTDTNDLSWEDEADYEDAVEYL</sequence>
<evidence type="ECO:0000256" key="1">
    <source>
        <dbReference type="ARBA" id="ARBA00022737"/>
    </source>
</evidence>
<gene>
    <name evidence="4" type="ORF">UA08_08896</name>
</gene>
<name>A0A225AFP2_TALAT</name>
<dbReference type="PANTHER" id="PTHR24201:SF15">
    <property type="entry name" value="ANKYRIN REPEAT DOMAIN-CONTAINING PROTEIN 66"/>
    <property type="match status" value="1"/>
</dbReference>
<dbReference type="PROSITE" id="PS50297">
    <property type="entry name" value="ANK_REP_REGION"/>
    <property type="match status" value="1"/>
</dbReference>
<dbReference type="InterPro" id="IPR050776">
    <property type="entry name" value="Ank_Repeat/CDKN_Inhibitor"/>
</dbReference>
<dbReference type="OrthoDB" id="539213at2759"/>
<keyword evidence="1" id="KW-0677">Repeat</keyword>
<dbReference type="STRING" id="1441469.A0A225AFP2"/>
<dbReference type="PROSITE" id="PS50088">
    <property type="entry name" value="ANK_REPEAT"/>
    <property type="match status" value="2"/>
</dbReference>
<dbReference type="Pfam" id="PF12796">
    <property type="entry name" value="Ank_2"/>
    <property type="match status" value="1"/>
</dbReference>
<dbReference type="SMART" id="SM00248">
    <property type="entry name" value="ANK"/>
    <property type="match status" value="4"/>
</dbReference>
<evidence type="ECO:0000256" key="3">
    <source>
        <dbReference type="PROSITE-ProRule" id="PRU00023"/>
    </source>
</evidence>
<feature type="repeat" description="ANK" evidence="3">
    <location>
        <begin position="125"/>
        <end position="157"/>
    </location>
</feature>
<keyword evidence="2 3" id="KW-0040">ANK repeat</keyword>
<dbReference type="EMBL" id="LFMY01000017">
    <property type="protein sequence ID" value="OKL55778.1"/>
    <property type="molecule type" value="Genomic_DNA"/>
</dbReference>